<dbReference type="EMBL" id="FMYE01000092">
    <property type="protein sequence ID" value="SDB79591.1"/>
    <property type="molecule type" value="Genomic_DNA"/>
</dbReference>
<dbReference type="RefSeq" id="WP_254780874.1">
    <property type="nucleotide sequence ID" value="NZ_FMYE01000092.1"/>
</dbReference>
<reference evidence="4 5" key="1">
    <citation type="submission" date="2016-10" db="EMBL/GenBank/DDBJ databases">
        <authorList>
            <person name="de Groot N.N."/>
        </authorList>
    </citation>
    <scope>NUCLEOTIDE SEQUENCE [LARGE SCALE GENOMIC DNA]</scope>
    <source>
        <strain evidence="2 5">NLAE-zl-C500</strain>
        <strain evidence="3 4">NLAE-zl-C57</strain>
    </source>
</reference>
<evidence type="ECO:0000313" key="3">
    <source>
        <dbReference type="EMBL" id="SDJ09271.1"/>
    </source>
</evidence>
<evidence type="ECO:0008006" key="6">
    <source>
        <dbReference type="Google" id="ProtNLM"/>
    </source>
</evidence>
<dbReference type="Pfam" id="PF11888">
    <property type="entry name" value="DUF3408"/>
    <property type="match status" value="1"/>
</dbReference>
<evidence type="ECO:0000313" key="2">
    <source>
        <dbReference type="EMBL" id="SDB79591.1"/>
    </source>
</evidence>
<accession>A0A1G6GC74</accession>
<organism evidence="2 5">
    <name type="scientific">Bacteroides ovatus</name>
    <dbReference type="NCBI Taxonomy" id="28116"/>
    <lineage>
        <taxon>Bacteria</taxon>
        <taxon>Pseudomonadati</taxon>
        <taxon>Bacteroidota</taxon>
        <taxon>Bacteroidia</taxon>
        <taxon>Bacteroidales</taxon>
        <taxon>Bacteroidaceae</taxon>
        <taxon>Bacteroides</taxon>
    </lineage>
</organism>
<dbReference type="EMBL" id="FNDO01000120">
    <property type="protein sequence ID" value="SDJ09271.1"/>
    <property type="molecule type" value="Genomic_DNA"/>
</dbReference>
<evidence type="ECO:0000256" key="1">
    <source>
        <dbReference type="SAM" id="MobiDB-lite"/>
    </source>
</evidence>
<dbReference type="Proteomes" id="UP000183670">
    <property type="component" value="Unassembled WGS sequence"/>
</dbReference>
<dbReference type="AlphaFoldDB" id="A0A1G6GC74"/>
<feature type="region of interest" description="Disordered" evidence="1">
    <location>
        <begin position="28"/>
        <end position="51"/>
    </location>
</feature>
<sequence>MAKKLKIEGIDAVGILNSIRPVSEPLKEIPKVENTTETSESNNRRTAPDIDEAQCLAYIKENPISKQPEAKRREAELQNVASELTIQSEVSTSGKQTELINPVKPSTQKRTGEKTKKEALEQYRQTFLQVPKIDDRKPVFVSCHTRDRLDEIVRRLGGRKMSVSGLIENLALHHLELYGEDIELWRKL</sequence>
<evidence type="ECO:0000313" key="5">
    <source>
        <dbReference type="Proteomes" id="UP000183670"/>
    </source>
</evidence>
<dbReference type="InterPro" id="IPR021823">
    <property type="entry name" value="DUF3408"/>
</dbReference>
<protein>
    <recommendedName>
        <fullName evidence="6">DUF3408 domain-containing protein</fullName>
    </recommendedName>
</protein>
<evidence type="ECO:0000313" key="4">
    <source>
        <dbReference type="Proteomes" id="UP000181870"/>
    </source>
</evidence>
<dbReference type="Proteomes" id="UP000181870">
    <property type="component" value="Unassembled WGS sequence"/>
</dbReference>
<gene>
    <name evidence="2" type="ORF">SAMN05192581_10925</name>
    <name evidence="3" type="ORF">SAMN05192582_11207</name>
</gene>
<name>A0A1G6GC74_BACOV</name>
<proteinExistence type="predicted"/>